<reference evidence="1" key="1">
    <citation type="journal article" date="2022" name="Int. J. Mol. Sci.">
        <title>Draft Genome of Tanacetum Coccineum: Genomic Comparison of Closely Related Tanacetum-Family Plants.</title>
        <authorList>
            <person name="Yamashiro T."/>
            <person name="Shiraishi A."/>
            <person name="Nakayama K."/>
            <person name="Satake H."/>
        </authorList>
    </citation>
    <scope>NUCLEOTIDE SEQUENCE</scope>
</reference>
<sequence length="130" mass="14842">MSENVKTLENVIEDEPHLFMEIVDNDLRALTMITKHFVSKHGRGIIGSQWQKLWWQRWFHDGKRWWLVSQMLVVSNEGLSGGGLVVYRGKSSRELKNRAGGDKVIGSEVEIGSDQRVLGGDPRKQWVKGV</sequence>
<reference evidence="1" key="2">
    <citation type="submission" date="2022-01" db="EMBL/GenBank/DDBJ databases">
        <authorList>
            <person name="Yamashiro T."/>
            <person name="Shiraishi A."/>
            <person name="Satake H."/>
            <person name="Nakayama K."/>
        </authorList>
    </citation>
    <scope>NUCLEOTIDE SEQUENCE</scope>
</reference>
<comment type="caution">
    <text evidence="1">The sequence shown here is derived from an EMBL/GenBank/DDBJ whole genome shotgun (WGS) entry which is preliminary data.</text>
</comment>
<dbReference type="Proteomes" id="UP001151760">
    <property type="component" value="Unassembled WGS sequence"/>
</dbReference>
<accession>A0ABQ5E922</accession>
<evidence type="ECO:0000313" key="2">
    <source>
        <dbReference type="Proteomes" id="UP001151760"/>
    </source>
</evidence>
<dbReference type="EMBL" id="BQNB010016060">
    <property type="protein sequence ID" value="GJT47364.1"/>
    <property type="molecule type" value="Genomic_DNA"/>
</dbReference>
<organism evidence="1 2">
    <name type="scientific">Tanacetum coccineum</name>
    <dbReference type="NCBI Taxonomy" id="301880"/>
    <lineage>
        <taxon>Eukaryota</taxon>
        <taxon>Viridiplantae</taxon>
        <taxon>Streptophyta</taxon>
        <taxon>Embryophyta</taxon>
        <taxon>Tracheophyta</taxon>
        <taxon>Spermatophyta</taxon>
        <taxon>Magnoliopsida</taxon>
        <taxon>eudicotyledons</taxon>
        <taxon>Gunneridae</taxon>
        <taxon>Pentapetalae</taxon>
        <taxon>asterids</taxon>
        <taxon>campanulids</taxon>
        <taxon>Asterales</taxon>
        <taxon>Asteraceae</taxon>
        <taxon>Asteroideae</taxon>
        <taxon>Anthemideae</taxon>
        <taxon>Anthemidinae</taxon>
        <taxon>Tanacetum</taxon>
    </lineage>
</organism>
<keyword evidence="2" id="KW-1185">Reference proteome</keyword>
<proteinExistence type="predicted"/>
<gene>
    <name evidence="1" type="ORF">Tco_0956079</name>
</gene>
<protein>
    <submittedName>
        <fullName evidence="1">Uncharacterized protein</fullName>
    </submittedName>
</protein>
<name>A0ABQ5E922_9ASTR</name>
<evidence type="ECO:0000313" key="1">
    <source>
        <dbReference type="EMBL" id="GJT47364.1"/>
    </source>
</evidence>